<name>A0ABN6H4S6_9BACT</name>
<dbReference type="Pfam" id="PF08281">
    <property type="entry name" value="Sigma70_r4_2"/>
    <property type="match status" value="1"/>
</dbReference>
<dbReference type="InterPro" id="IPR013325">
    <property type="entry name" value="RNA_pol_sigma_r2"/>
</dbReference>
<dbReference type="EMBL" id="AP024702">
    <property type="protein sequence ID" value="BCX47972.1"/>
    <property type="molecule type" value="Genomic_DNA"/>
</dbReference>
<dbReference type="NCBIfam" id="TIGR02989">
    <property type="entry name" value="Sig-70_gvs1"/>
    <property type="match status" value="1"/>
</dbReference>
<keyword evidence="8" id="KW-1185">Reference proteome</keyword>
<dbReference type="SUPFAM" id="SSF88659">
    <property type="entry name" value="Sigma3 and sigma4 domains of RNA polymerase sigma factors"/>
    <property type="match status" value="1"/>
</dbReference>
<evidence type="ECO:0000256" key="2">
    <source>
        <dbReference type="ARBA" id="ARBA00023015"/>
    </source>
</evidence>
<evidence type="ECO:0000313" key="8">
    <source>
        <dbReference type="Proteomes" id="UP001374893"/>
    </source>
</evidence>
<dbReference type="Pfam" id="PF04542">
    <property type="entry name" value="Sigma70_r2"/>
    <property type="match status" value="1"/>
</dbReference>
<evidence type="ECO:0000256" key="1">
    <source>
        <dbReference type="ARBA" id="ARBA00010641"/>
    </source>
</evidence>
<evidence type="ECO:0000259" key="6">
    <source>
        <dbReference type="Pfam" id="PF08281"/>
    </source>
</evidence>
<evidence type="ECO:0000313" key="7">
    <source>
        <dbReference type="EMBL" id="BCX47972.1"/>
    </source>
</evidence>
<keyword evidence="2" id="KW-0805">Transcription regulation</keyword>
<gene>
    <name evidence="7" type="ORF">HAHE_18800</name>
</gene>
<dbReference type="GO" id="GO:0000428">
    <property type="term" value="C:DNA-directed RNA polymerase complex"/>
    <property type="evidence" value="ECO:0007669"/>
    <property type="project" value="UniProtKB-KW"/>
</dbReference>
<dbReference type="PANTHER" id="PTHR43133">
    <property type="entry name" value="RNA POLYMERASE ECF-TYPE SIGMA FACTO"/>
    <property type="match status" value="1"/>
</dbReference>
<proteinExistence type="inferred from homology"/>
<reference evidence="7 8" key="1">
    <citation type="submission" date="2021-06" db="EMBL/GenBank/DDBJ databases">
        <title>Complete genome of Haloferula helveola possessing various polysaccharide degrading enzymes.</title>
        <authorList>
            <person name="Takami H."/>
            <person name="Huang C."/>
            <person name="Hamasaki K."/>
        </authorList>
    </citation>
    <scope>NUCLEOTIDE SEQUENCE [LARGE SCALE GENOMIC DNA]</scope>
    <source>
        <strain evidence="7 8">CN-1</strain>
    </source>
</reference>
<dbReference type="InterPro" id="IPR013249">
    <property type="entry name" value="RNA_pol_sigma70_r4_t2"/>
</dbReference>
<dbReference type="InterPro" id="IPR036388">
    <property type="entry name" value="WH-like_DNA-bd_sf"/>
</dbReference>
<dbReference type="InterPro" id="IPR007627">
    <property type="entry name" value="RNA_pol_sigma70_r2"/>
</dbReference>
<dbReference type="NCBIfam" id="TIGR02937">
    <property type="entry name" value="sigma70-ECF"/>
    <property type="match status" value="1"/>
</dbReference>
<dbReference type="InterPro" id="IPR014331">
    <property type="entry name" value="RNA_pol_sigma70_ECF_RHOBA"/>
</dbReference>
<comment type="similarity">
    <text evidence="1">Belongs to the sigma-70 factor family. ECF subfamily.</text>
</comment>
<dbReference type="PANTHER" id="PTHR43133:SF51">
    <property type="entry name" value="RNA POLYMERASE SIGMA FACTOR"/>
    <property type="match status" value="1"/>
</dbReference>
<organism evidence="7 8">
    <name type="scientific">Haloferula helveola</name>
    <dbReference type="NCBI Taxonomy" id="490095"/>
    <lineage>
        <taxon>Bacteria</taxon>
        <taxon>Pseudomonadati</taxon>
        <taxon>Verrucomicrobiota</taxon>
        <taxon>Verrucomicrobiia</taxon>
        <taxon>Verrucomicrobiales</taxon>
        <taxon>Verrucomicrobiaceae</taxon>
        <taxon>Haloferula</taxon>
    </lineage>
</organism>
<accession>A0ABN6H4S6</accession>
<keyword evidence="3" id="KW-0731">Sigma factor</keyword>
<dbReference type="InterPro" id="IPR039425">
    <property type="entry name" value="RNA_pol_sigma-70-like"/>
</dbReference>
<evidence type="ECO:0000256" key="4">
    <source>
        <dbReference type="ARBA" id="ARBA00023163"/>
    </source>
</evidence>
<dbReference type="InterPro" id="IPR014284">
    <property type="entry name" value="RNA_pol_sigma-70_dom"/>
</dbReference>
<evidence type="ECO:0000256" key="3">
    <source>
        <dbReference type="ARBA" id="ARBA00023082"/>
    </source>
</evidence>
<dbReference type="Gene3D" id="1.10.1740.10">
    <property type="match status" value="1"/>
</dbReference>
<dbReference type="Gene3D" id="1.10.10.10">
    <property type="entry name" value="Winged helix-like DNA-binding domain superfamily/Winged helix DNA-binding domain"/>
    <property type="match status" value="1"/>
</dbReference>
<dbReference type="Proteomes" id="UP001374893">
    <property type="component" value="Chromosome"/>
</dbReference>
<keyword evidence="7" id="KW-0240">DNA-directed RNA polymerase</keyword>
<dbReference type="InterPro" id="IPR013324">
    <property type="entry name" value="RNA_pol_sigma_r3/r4-like"/>
</dbReference>
<dbReference type="SUPFAM" id="SSF88946">
    <property type="entry name" value="Sigma2 domain of RNA polymerase sigma factors"/>
    <property type="match status" value="1"/>
</dbReference>
<feature type="domain" description="RNA polymerase sigma factor 70 region 4 type 2" evidence="6">
    <location>
        <begin position="116"/>
        <end position="167"/>
    </location>
</feature>
<protein>
    <submittedName>
        <fullName evidence="7">DNA-directed RNA polymerase sigma-70 factor</fullName>
    </submittedName>
</protein>
<evidence type="ECO:0000259" key="5">
    <source>
        <dbReference type="Pfam" id="PF04542"/>
    </source>
</evidence>
<sequence>MGMKGRRNEEEALQDYVGLIARHQWALRGFILLLMPGSSDVDDVLQETNIVLWQKRKRFKAGTNFLAWATTIARFQVMRYRGIASRVGALPFSDEFVEDMAEELVPQDSKQPIFAALDQCMGKLGEKQRELLMVRYTPGKSIKEHAERLGTSAEVLRVTLHRVRQALKQCIENTLEGQST</sequence>
<feature type="domain" description="RNA polymerase sigma-70 region 2" evidence="5">
    <location>
        <begin position="19"/>
        <end position="80"/>
    </location>
</feature>
<keyword evidence="4" id="KW-0804">Transcription</keyword>